<dbReference type="CDD" id="cd19531">
    <property type="entry name" value="LCL_NRPS-like"/>
    <property type="match status" value="1"/>
</dbReference>
<dbReference type="SMART" id="SM00823">
    <property type="entry name" value="PKS_PP"/>
    <property type="match status" value="1"/>
</dbReference>
<dbReference type="SUPFAM" id="SSF52777">
    <property type="entry name" value="CoA-dependent acyltransferases"/>
    <property type="match status" value="2"/>
</dbReference>
<dbReference type="GO" id="GO:0044550">
    <property type="term" value="P:secondary metabolite biosynthetic process"/>
    <property type="evidence" value="ECO:0007669"/>
    <property type="project" value="TreeGrafter"/>
</dbReference>
<dbReference type="InterPro" id="IPR001242">
    <property type="entry name" value="Condensation_dom"/>
</dbReference>
<dbReference type="FunFam" id="1.10.1200.10:FF:000016">
    <property type="entry name" value="Non-ribosomal peptide synthase"/>
    <property type="match status" value="1"/>
</dbReference>
<dbReference type="InterPro" id="IPR045851">
    <property type="entry name" value="AMP-bd_C_sf"/>
</dbReference>
<dbReference type="InterPro" id="IPR010071">
    <property type="entry name" value="AA_adenyl_dom"/>
</dbReference>
<dbReference type="OrthoDB" id="6297021at2"/>
<feature type="domain" description="Carrier" evidence="3">
    <location>
        <begin position="1014"/>
        <end position="1089"/>
    </location>
</feature>
<dbReference type="SUPFAM" id="SSF56801">
    <property type="entry name" value="Acetyl-CoA synthetase-like"/>
    <property type="match status" value="1"/>
</dbReference>
<dbReference type="PROSITE" id="PS50075">
    <property type="entry name" value="CARRIER"/>
    <property type="match status" value="1"/>
</dbReference>
<proteinExistence type="predicted"/>
<sequence>METTGYFGTMSPDEKRRELERNLLNRKASAKQPVIARRASGGADAPLSLAQRRLWLHETIEGAGALYNMPCALRLRGRLDAGALSSAIGLLLERHTVLRSSVLERDGKPMLVCREVSNTALPVVPVASLADARRSMRDEADRPFDLTRGPLLRAQLLKLADDDHILLLTLHHIVSDGWSLGVLTAEVSAAYEAYCRGAVPRLAELPIQYADYSQWQQHWLGDERIAKQLDFWQAQLHDAPALLPLPLERPRPPRQRYEGGVHRFALDAALAARVRALARLHGATPYMLLLAAFNVLLSRYCGVTDIVVGSPVANRNPRQTEALIGFFVNTLAMRNRVTPDMRFIDCLQDVKRSTLAAFANQDVPFDLVVERLRPERSASHSPLFQVEFVLQQPLRRNFRLGELDAEAMAGESSFTKFDLTLSLEEGADDMPGLIEYNSHLFSGDFAERMAGHLVTLLHDIVEDPAQPIRRLRMLTPEETARLLHWSGRGRQAAMPDGVLERFAARVAQQPDAVAVRHRDAQLTYRELAQRANRLAHACSNAGVAAGDRLALYMERGVDYVAAMLASFKLGAAFVPFNPEQSETRNATMLAKARPALILADVRHTRAAEAVAGGIPVLTLEPEALAALPADWQASRAFDGDALAYLLFTSGSTGEPKAAMVAHRGMINHLLAKVEDLGLRETDVVAQIAVQTFDVSVWQCLVALLVGGRTEVLTGTDAWDPAPLLAELRSRDVTIVETVPSHLEILLDEAERNAAARQLPALRWMISNGEPLSRSLAERWFALFSGTRLMNAYGPTECSDDVTHLCLDGVPDGTPAYLPIGRPITNAELYVLDSEMRLAPIGVVGEIHIGGLCVGPGYFMDEARTRAAFVPSPISTVPGARLYRSGDVGRYREDGSLELLGRTDFQLKIRGCRIEAGEVEAVLHQHPAVEQCLVMGSPDWAGEIGIAAYVLSRDRPAPSAGALRQFCAERLPDFMVPSGICVLDELPLLPNGKIDRAQLPPLSSFEAGANQSYVAPRDTREHRLSDLWRAILGVERVGIDDNFFQLGGHSLLAVELVNQCREVLGEQLSLNQLFAHPTIRTLVESSTVEASV</sequence>
<evidence type="ECO:0000313" key="5">
    <source>
        <dbReference type="Proteomes" id="UP000235616"/>
    </source>
</evidence>
<dbReference type="PROSITE" id="PS00455">
    <property type="entry name" value="AMP_BINDING"/>
    <property type="match status" value="1"/>
</dbReference>
<dbReference type="InterPro" id="IPR020845">
    <property type="entry name" value="AMP-binding_CS"/>
</dbReference>
<dbReference type="InterPro" id="IPR020806">
    <property type="entry name" value="PKS_PP-bd"/>
</dbReference>
<evidence type="ECO:0000259" key="3">
    <source>
        <dbReference type="PROSITE" id="PS50075"/>
    </source>
</evidence>
<dbReference type="Pfam" id="PF00668">
    <property type="entry name" value="Condensation"/>
    <property type="match status" value="1"/>
</dbReference>
<dbReference type="InterPro" id="IPR009081">
    <property type="entry name" value="PP-bd_ACP"/>
</dbReference>
<dbReference type="Gene3D" id="3.30.559.10">
    <property type="entry name" value="Chloramphenicol acetyltransferase-like domain"/>
    <property type="match status" value="1"/>
</dbReference>
<dbReference type="InterPro" id="IPR000873">
    <property type="entry name" value="AMP-dep_synth/lig_dom"/>
</dbReference>
<evidence type="ECO:0000256" key="1">
    <source>
        <dbReference type="ARBA" id="ARBA00022450"/>
    </source>
</evidence>
<dbReference type="Gene3D" id="3.30.559.30">
    <property type="entry name" value="Nonribosomal peptide synthetase, condensation domain"/>
    <property type="match status" value="1"/>
</dbReference>
<dbReference type="InterPro" id="IPR036736">
    <property type="entry name" value="ACP-like_sf"/>
</dbReference>
<dbReference type="PANTHER" id="PTHR45527:SF1">
    <property type="entry name" value="FATTY ACID SYNTHASE"/>
    <property type="match status" value="1"/>
</dbReference>
<dbReference type="RefSeq" id="WP_102643759.1">
    <property type="nucleotide sequence ID" value="NZ_PNYA01000002.1"/>
</dbReference>
<keyword evidence="2" id="KW-0597">Phosphoprotein</keyword>
<evidence type="ECO:0000256" key="2">
    <source>
        <dbReference type="ARBA" id="ARBA00022553"/>
    </source>
</evidence>
<accession>A0A2N7W0X5</accession>
<keyword evidence="1" id="KW-0596">Phosphopantetheine</keyword>
<dbReference type="EMBL" id="PNYA01000002">
    <property type="protein sequence ID" value="PMS23069.1"/>
    <property type="molecule type" value="Genomic_DNA"/>
</dbReference>
<dbReference type="GO" id="GO:0003824">
    <property type="term" value="F:catalytic activity"/>
    <property type="evidence" value="ECO:0007669"/>
    <property type="project" value="InterPro"/>
</dbReference>
<dbReference type="Proteomes" id="UP000235616">
    <property type="component" value="Unassembled WGS sequence"/>
</dbReference>
<dbReference type="Pfam" id="PF00550">
    <property type="entry name" value="PP-binding"/>
    <property type="match status" value="1"/>
</dbReference>
<keyword evidence="5" id="KW-1185">Reference proteome</keyword>
<dbReference type="Gene3D" id="3.30.300.30">
    <property type="match status" value="1"/>
</dbReference>
<dbReference type="GO" id="GO:0031177">
    <property type="term" value="F:phosphopantetheine binding"/>
    <property type="evidence" value="ECO:0007669"/>
    <property type="project" value="InterPro"/>
</dbReference>
<dbReference type="InterPro" id="IPR023213">
    <property type="entry name" value="CAT-like_dom_sf"/>
</dbReference>
<dbReference type="GO" id="GO:0072330">
    <property type="term" value="P:monocarboxylic acid biosynthetic process"/>
    <property type="evidence" value="ECO:0007669"/>
    <property type="project" value="UniProtKB-ARBA"/>
</dbReference>
<dbReference type="Gene3D" id="3.40.50.12780">
    <property type="entry name" value="N-terminal domain of ligase-like"/>
    <property type="match status" value="1"/>
</dbReference>
<dbReference type="Pfam" id="PF00501">
    <property type="entry name" value="AMP-binding"/>
    <property type="match status" value="1"/>
</dbReference>
<dbReference type="AlphaFoldDB" id="A0A2N7W0X5"/>
<dbReference type="Gene3D" id="1.10.1200.10">
    <property type="entry name" value="ACP-like"/>
    <property type="match status" value="1"/>
</dbReference>
<reference evidence="4 5" key="1">
    <citation type="submission" date="2018-01" db="EMBL/GenBank/DDBJ databases">
        <title>Whole genome analyses suggest that Burkholderia sensu lato contains two further novel genera in the rhizoxinica-symbiotica group Mycetohabitans gen. nov., and Trinickia gen. nov.: implications for the evolution of diazotrophy and nodulation in the Burkholderiaceae.</title>
        <authorList>
            <person name="Estrada-de los Santos P."/>
            <person name="Palmer M."/>
            <person name="Chavez-Ramirez B."/>
            <person name="Beukes C."/>
            <person name="Steenkamp E.T."/>
            <person name="Hirsch A.M."/>
            <person name="Manyaka P."/>
            <person name="Maluk M."/>
            <person name="Lafos M."/>
            <person name="Crook M."/>
            <person name="Gross E."/>
            <person name="Simon M.F."/>
            <person name="Bueno dos Reis Junior F."/>
            <person name="Poole P.S."/>
            <person name="Venter S.N."/>
            <person name="James E.K."/>
        </authorList>
    </citation>
    <scope>NUCLEOTIDE SEQUENCE [LARGE SCALE GENOMIC DNA]</scope>
    <source>
        <strain evidence="4 5">GIMN1.004</strain>
    </source>
</reference>
<name>A0A2N7W0X5_9BURK</name>
<dbReference type="NCBIfam" id="TIGR01733">
    <property type="entry name" value="AA-adenyl-dom"/>
    <property type="match status" value="1"/>
</dbReference>
<evidence type="ECO:0000313" key="4">
    <source>
        <dbReference type="EMBL" id="PMS23069.1"/>
    </source>
</evidence>
<dbReference type="GO" id="GO:0043041">
    <property type="term" value="P:amino acid activation for nonribosomal peptide biosynthetic process"/>
    <property type="evidence" value="ECO:0007669"/>
    <property type="project" value="TreeGrafter"/>
</dbReference>
<dbReference type="Pfam" id="PF13193">
    <property type="entry name" value="AMP-binding_C"/>
    <property type="match status" value="1"/>
</dbReference>
<dbReference type="GO" id="GO:0005829">
    <property type="term" value="C:cytosol"/>
    <property type="evidence" value="ECO:0007669"/>
    <property type="project" value="TreeGrafter"/>
</dbReference>
<comment type="caution">
    <text evidence="4">The sequence shown here is derived from an EMBL/GenBank/DDBJ whole genome shotgun (WGS) entry which is preliminary data.</text>
</comment>
<protein>
    <submittedName>
        <fullName evidence="4">Non-ribosomal peptide synthetase</fullName>
    </submittedName>
</protein>
<dbReference type="CDD" id="cd05930">
    <property type="entry name" value="A_NRPS"/>
    <property type="match status" value="1"/>
</dbReference>
<dbReference type="InterPro" id="IPR025110">
    <property type="entry name" value="AMP-bd_C"/>
</dbReference>
<dbReference type="SUPFAM" id="SSF47336">
    <property type="entry name" value="ACP-like"/>
    <property type="match status" value="1"/>
</dbReference>
<dbReference type="PANTHER" id="PTHR45527">
    <property type="entry name" value="NONRIBOSOMAL PEPTIDE SYNTHETASE"/>
    <property type="match status" value="1"/>
</dbReference>
<organism evidence="4 5">
    <name type="scientific">Trinickia dabaoshanensis</name>
    <dbReference type="NCBI Taxonomy" id="564714"/>
    <lineage>
        <taxon>Bacteria</taxon>
        <taxon>Pseudomonadati</taxon>
        <taxon>Pseudomonadota</taxon>
        <taxon>Betaproteobacteria</taxon>
        <taxon>Burkholderiales</taxon>
        <taxon>Burkholderiaceae</taxon>
        <taxon>Trinickia</taxon>
    </lineage>
</organism>
<gene>
    <name evidence="4" type="ORF">C0Z18_02290</name>
</gene>
<dbReference type="InterPro" id="IPR042099">
    <property type="entry name" value="ANL_N_sf"/>
</dbReference>